<dbReference type="Gene3D" id="3.10.20.310">
    <property type="entry name" value="membrane protein fhac"/>
    <property type="match status" value="2"/>
</dbReference>
<organism evidence="4 5">
    <name type="scientific">Geotoga petraea</name>
    <dbReference type="NCBI Taxonomy" id="28234"/>
    <lineage>
        <taxon>Bacteria</taxon>
        <taxon>Thermotogati</taxon>
        <taxon>Thermotogota</taxon>
        <taxon>Thermotogae</taxon>
        <taxon>Petrotogales</taxon>
        <taxon>Petrotogaceae</taxon>
        <taxon>Geotoga</taxon>
    </lineage>
</organism>
<keyword evidence="1" id="KW-1134">Transmembrane beta strand</keyword>
<evidence type="ECO:0000259" key="3">
    <source>
        <dbReference type="Pfam" id="PF07244"/>
    </source>
</evidence>
<name>A0A4Z0W5Q0_9BACT</name>
<comment type="caution">
    <text evidence="4">The sequence shown here is derived from an EMBL/GenBank/DDBJ whole genome shotgun (WGS) entry which is preliminary data.</text>
</comment>
<keyword evidence="1" id="KW-0472">Membrane</keyword>
<keyword evidence="2" id="KW-0812">Transmembrane</keyword>
<dbReference type="EMBL" id="SRME01000001">
    <property type="protein sequence ID" value="TGG89176.1"/>
    <property type="molecule type" value="Genomic_DNA"/>
</dbReference>
<accession>A0A4Z0W5Q0</accession>
<dbReference type="RefSeq" id="WP_135402599.1">
    <property type="nucleotide sequence ID" value="NZ_SRME01000001.1"/>
</dbReference>
<dbReference type="InterPro" id="IPR010827">
    <property type="entry name" value="BamA/TamA_POTRA"/>
</dbReference>
<dbReference type="GO" id="GO:0019867">
    <property type="term" value="C:outer membrane"/>
    <property type="evidence" value="ECO:0007669"/>
    <property type="project" value="InterPro"/>
</dbReference>
<reference evidence="4 5" key="1">
    <citation type="submission" date="2019-04" db="EMBL/GenBank/DDBJ databases">
        <title>Draft genome sequence data and analysis of a Fermenting Bacterium, Geotoga petraea strain HO-Geo1, isolated from heavy-oil petroleum reservoir in Russia.</title>
        <authorList>
            <person name="Grouzdev D.S."/>
            <person name="Semenova E.M."/>
            <person name="Sokolova D.S."/>
            <person name="Tourova T.P."/>
            <person name="Poltaraus A.B."/>
            <person name="Nazina T.N."/>
        </authorList>
    </citation>
    <scope>NUCLEOTIDE SEQUENCE [LARGE SCALE GENOMIC DNA]</scope>
    <source>
        <strain evidence="4 5">HO-Geo1</strain>
    </source>
</reference>
<proteinExistence type="predicted"/>
<evidence type="ECO:0000313" key="4">
    <source>
        <dbReference type="EMBL" id="TGG89176.1"/>
    </source>
</evidence>
<sequence length="748" mass="85941">MKKFLLLLTLLMVVVISFSITKLETIEFDKDISFTATSVNSILEDYDIEEGKYVGEIDIKLAIRQMGNLGYFSSIDFILNEEQGLLKFLITYNPIIRDYAIEIDGDKLVNKDIIKDSIEVQTGLPLNVNNYKDILKQINNLYSSKGYPYISIDSNLNLSGDNLSLDEYETKDTKYSSDTLVLIIKEYSLWDLKLTDDFQYLDKEEIKNRVQFNFRKDWKDKFFLFRSPKKETYPSNESMQKLIGTLREMPYFSENTTINFEEIDIEDNIGGELLLVIGGEMPKFLDGEKQLDSINIEGNNYIEDFRIRDNLEITDNATISNLDVLKSIDKINQLYKENEYLFTEVQIDYLDKILTFNIKEKKIGNVEITKEATAKTQDYIVDSFVHMKKDDPANSKYLRNTVTAFTGSGFYEDVELLPTSMEEEYVNFSLKPIESTKRGKLMGGINWEMPKEKPWYYGFTGYAEVNMPNPFGYGQTFGINTEINPLKEEYKVGLTYDVIKLFKSDVNLGVGFDYKYTPKGLFNDTLNATVTNQISFNVSPRYQISDFSYITNSVSYDYYNTKDKGNISQGSGSIGYLYNSLDSPYRPYNGEYFSSSVFGAANFENFSNNYYGLNLEGKFFRSFYKFTSGTRLKVGYANDSTANDLFGYLVGGMNSVRTYTSAKRGDTNFLFNTELMYEVAKTPVPIDLFTFFDYGNAENDFTKLLNDPLYSFGAGVKLTVPFLGQLRFEYGWNKELIGGFTFGFGQVF</sequence>
<evidence type="ECO:0000313" key="5">
    <source>
        <dbReference type="Proteomes" id="UP000297288"/>
    </source>
</evidence>
<dbReference type="OrthoDB" id="38950at2"/>
<evidence type="ECO:0000256" key="1">
    <source>
        <dbReference type="ARBA" id="ARBA00022452"/>
    </source>
</evidence>
<gene>
    <name evidence="4" type="ORF">E4650_02995</name>
</gene>
<dbReference type="Pfam" id="PF07244">
    <property type="entry name" value="POTRA"/>
    <property type="match status" value="1"/>
</dbReference>
<dbReference type="Gene3D" id="2.40.160.50">
    <property type="entry name" value="membrane protein fhac: a member of the omp85/tpsb transporter family"/>
    <property type="match status" value="1"/>
</dbReference>
<evidence type="ECO:0000256" key="2">
    <source>
        <dbReference type="ARBA" id="ARBA00022692"/>
    </source>
</evidence>
<dbReference type="AlphaFoldDB" id="A0A4Z0W5Q0"/>
<dbReference type="PANTHER" id="PTHR12815">
    <property type="entry name" value="SORTING AND ASSEMBLY MACHINERY SAMM50 PROTEIN FAMILY MEMBER"/>
    <property type="match status" value="1"/>
</dbReference>
<protein>
    <recommendedName>
        <fullName evidence="3">POTRA domain-containing protein</fullName>
    </recommendedName>
</protein>
<dbReference type="Proteomes" id="UP000297288">
    <property type="component" value="Unassembled WGS sequence"/>
</dbReference>
<dbReference type="InterPro" id="IPR039910">
    <property type="entry name" value="D15-like"/>
</dbReference>
<dbReference type="PANTHER" id="PTHR12815:SF18">
    <property type="entry name" value="SORTING AND ASSEMBLY MACHINERY COMPONENT 50 HOMOLOG"/>
    <property type="match status" value="1"/>
</dbReference>
<feature type="domain" description="POTRA" evidence="3">
    <location>
        <begin position="292"/>
        <end position="361"/>
    </location>
</feature>